<reference evidence="1" key="1">
    <citation type="submission" date="2020-02" db="EMBL/GenBank/DDBJ databases">
        <authorList>
            <person name="Meier V. D."/>
        </authorList>
    </citation>
    <scope>NUCLEOTIDE SEQUENCE</scope>
    <source>
        <strain evidence="1">AVDCRST_MAG86</strain>
    </source>
</reference>
<dbReference type="AlphaFoldDB" id="A0A6J4V7C3"/>
<evidence type="ECO:0000313" key="1">
    <source>
        <dbReference type="EMBL" id="CAA9566470.1"/>
    </source>
</evidence>
<sequence>MRSGRGKAEGLYGVYTLRPEVLHEQVKTVLGEGDLGALAEEVDLSTFDRKVLGTFTDEAGLITAFPA</sequence>
<organism evidence="1">
    <name type="scientific">uncultured Truepera sp</name>
    <dbReference type="NCBI Taxonomy" id="543023"/>
    <lineage>
        <taxon>Bacteria</taxon>
        <taxon>Thermotogati</taxon>
        <taxon>Deinococcota</taxon>
        <taxon>Deinococci</taxon>
        <taxon>Trueperales</taxon>
        <taxon>Trueperaceae</taxon>
        <taxon>Truepera</taxon>
        <taxon>environmental samples</taxon>
    </lineage>
</organism>
<protein>
    <submittedName>
        <fullName evidence="1">Uncharacterized protein</fullName>
    </submittedName>
</protein>
<name>A0A6J4V7C3_9DEIN</name>
<proteinExistence type="predicted"/>
<accession>A0A6J4V7C3</accession>
<gene>
    <name evidence="1" type="ORF">AVDCRST_MAG86-1240</name>
</gene>
<dbReference type="EMBL" id="CADCWP010000079">
    <property type="protein sequence ID" value="CAA9566470.1"/>
    <property type="molecule type" value="Genomic_DNA"/>
</dbReference>